<dbReference type="Gene3D" id="2.60.40.1120">
    <property type="entry name" value="Carboxypeptidase-like, regulatory domain"/>
    <property type="match status" value="3"/>
</dbReference>
<dbReference type="InterPro" id="IPR033848">
    <property type="entry name" value="M14_CPD_III"/>
</dbReference>
<evidence type="ECO:0000256" key="3">
    <source>
        <dbReference type="ARBA" id="ARBA00005988"/>
    </source>
</evidence>
<comment type="caution">
    <text evidence="19">The sequence shown here is derived from an EMBL/GenBank/DDBJ whole genome shotgun (WGS) entry which is preliminary data.</text>
</comment>
<feature type="domain" description="Peptidase M14" evidence="18">
    <location>
        <begin position="1102"/>
        <end position="1387"/>
    </location>
</feature>
<dbReference type="GO" id="GO:0006518">
    <property type="term" value="P:peptide metabolic process"/>
    <property type="evidence" value="ECO:0007669"/>
    <property type="project" value="TreeGrafter"/>
</dbReference>
<keyword evidence="12" id="KW-0482">Metalloprotease</keyword>
<dbReference type="InterPro" id="IPR011024">
    <property type="entry name" value="G_crystallin-like"/>
</dbReference>
<keyword evidence="11" id="KW-0862">Zinc</keyword>
<feature type="domain" description="Beta/gamma crystallin 'Greek key'" evidence="17">
    <location>
        <begin position="105"/>
        <end position="146"/>
    </location>
</feature>
<evidence type="ECO:0000256" key="7">
    <source>
        <dbReference type="ARBA" id="ARBA00022670"/>
    </source>
</evidence>
<feature type="compositionally biased region" description="Low complexity" evidence="15">
    <location>
        <begin position="638"/>
        <end position="655"/>
    </location>
</feature>
<feature type="compositionally biased region" description="Polar residues" evidence="15">
    <location>
        <begin position="1056"/>
        <end position="1070"/>
    </location>
</feature>
<dbReference type="InterPro" id="IPR057246">
    <property type="entry name" value="CARBOXYPEPT_ZN_1"/>
</dbReference>
<reference evidence="19 20" key="1">
    <citation type="submission" date="2019-08" db="EMBL/GenBank/DDBJ databases">
        <title>A chromosome-level genome assembly, high-density linkage maps, and genome scans reveal the genomic architecture of hybrid incompatibilities underlying speciation via character displacement in darters (Percidae: Etheostominae).</title>
        <authorList>
            <person name="Moran R.L."/>
            <person name="Catchen J.M."/>
            <person name="Fuller R.C."/>
        </authorList>
    </citation>
    <scope>NUCLEOTIDE SEQUENCE [LARGE SCALE GENOMIC DNA]</scope>
    <source>
        <strain evidence="19">EspeVRDwgs_2016</strain>
        <tissue evidence="19">Muscle</tissue>
    </source>
</reference>
<dbReference type="SUPFAM" id="SSF49695">
    <property type="entry name" value="gamma-Crystallin-like"/>
    <property type="match status" value="1"/>
</dbReference>
<organism evidence="19 20">
    <name type="scientific">Etheostoma spectabile</name>
    <name type="common">orangethroat darter</name>
    <dbReference type="NCBI Taxonomy" id="54343"/>
    <lineage>
        <taxon>Eukaryota</taxon>
        <taxon>Metazoa</taxon>
        <taxon>Chordata</taxon>
        <taxon>Craniata</taxon>
        <taxon>Vertebrata</taxon>
        <taxon>Euteleostomi</taxon>
        <taxon>Actinopterygii</taxon>
        <taxon>Neopterygii</taxon>
        <taxon>Teleostei</taxon>
        <taxon>Neoteleostei</taxon>
        <taxon>Acanthomorphata</taxon>
        <taxon>Eupercaria</taxon>
        <taxon>Perciformes</taxon>
        <taxon>Percoidei</taxon>
        <taxon>Percidae</taxon>
        <taxon>Etheostomatinae</taxon>
        <taxon>Etheostoma</taxon>
    </lineage>
</organism>
<dbReference type="Pfam" id="PF00246">
    <property type="entry name" value="Peptidase_M14"/>
    <property type="match status" value="3"/>
</dbReference>
<dbReference type="FunFam" id="2.60.20.10:FF:000002">
    <property type="entry name" value="Crystallin, beta B2"/>
    <property type="match status" value="1"/>
</dbReference>
<keyword evidence="9" id="KW-0677">Repeat</keyword>
<comment type="cofactor">
    <cofactor evidence="1">
        <name>Zn(2+)</name>
        <dbReference type="ChEBI" id="CHEBI:29105"/>
    </cofactor>
</comment>
<sequence>MALNNPTPLGPWKITVYDQENFQGKRLEFTSACQNIMECGVDNIRSLKVECGAWAGYEHSSFCGQQFVLERGEYPHWESWSGSNAYHIERMMSFRPICSAIHKESKMVLFEKENFMGRQWEINDDYPSLQAMGWGNNEIGSMQIQSGSWVCYQFPGYRGYQYIMECDRHGGEYKHYREWGSHAQSFQSEWCRSRRYINMLQIWEYLPKTPKLRVSLFAVLIFLVVSLGDASVSTSTEETVETYNKYYNYVDLTRRLKSLAEKYPRVANLSSIGQSVEGRELWVMRITKDPNSDTPGKPKFKYVGNMHGDETVSRQVLVYLIEHLLTQYGEESRITELVNTTDIYIMPSMNPDGFEKSKEGDCNGVNGGRNNAKNMDLNRSFPDQYDEAYVNPANIPEVMAMIRWIQEKKFVLSGNLHGGTVVASYPFDDSASHQRQGHYSQSEDDNLFRYLALVFSQNHPVMRTGEPNCPETPEETFKDGITNGAAWYDVPGGMQDFNYIYGNCLEITMELSCCKYPAASELHKEWDLNRESLLAYIEKVRIGVRGYVKDAISGTALANVSIVVENIRHNLTTGKYGDYYRLLLPGTYNITAVAPGYITMAVHSVQVVEGKATELNFTLAPVVNEAAGGIPVTTYSMPSTNDPNVSNTTNSSDSTQTRVFPLEDSKNSPPKHQPIQPQEFRHHNYADMELFLRKYSSEFPSIAHLHTIGRSVEDRELYVMVISDNPTVHEHGEPEFKYIANMHGNEVVGRELLLNLIEYLCRNYGTDTEVTQLVNNTRIHIMPSMNPDGYEVATEGDIKGYKGRNNSNDFDLNRNFPDQFVTITEPRQPETIAVMNWLKRIPFILSANLHGGSLVVNYPYDDNKPGISQYSQSPDDKVFQQVSKAYSQENPLMHNGHPCEDLYQDEYFEDGITNGAKWYNVPGGMQDWNYLNTNCFEVTIELGCVKYPMAKDLPQYWEQNQRALLQFIHQVHSGVKGTVSDMRDGTGIPNATISVEDIDHNITTAHTGDYWRLLVPNTYYITASAHGYTPMRSYVTVKKERVEVLDFRLTRVHSDPNGQSPKGPQPTQNPSEKEFQSLIKDLSLGQGLEQLVKSTATENSFRYRRHKELSDFMRGLTIYFPQITSLRSLGQSVEVRTIWALEISNKPGEAEPSEPKIRFVAGIHGNAPVGTELLLEFAFFLCINYGKNPAITRLINETRIVIVPSINPDGREQAVEKQCTSTQGLTNAHGKDLDTDFFGNASQRVVEAQPETRAVMDLILDKAYTLSVALDGGSLVATYPYDKPVQSVENEGTLKYLASVYASNHPKMHLGDTRCSNNEQMGNIPDGVIRAAERQSHMGSMKDFSMDFGHCPEITVYSGCCLFPPAEQLTSLWAENKKALLSMLVEVHKGVRGVVRDKSGKPIVGAIIVLNGGARVFTSEGGYFRALLAPGNHNIEAVADGYQQQRQEVVVSSYEAAISIIIEFDMDNSIFGLPREFVVASAAASMTALVVTACIIWCVCAAKSNRQKDGFHRLRQHRDDYDDEIRLTSMGSKKSLLAHEFQDESESDEETLYANKI</sequence>
<dbReference type="Pfam" id="PF00030">
    <property type="entry name" value="Crystall"/>
    <property type="match status" value="2"/>
</dbReference>
<dbReference type="InterPro" id="IPR008969">
    <property type="entry name" value="CarboxyPept-like_regulatory"/>
</dbReference>
<evidence type="ECO:0000256" key="8">
    <source>
        <dbReference type="ARBA" id="ARBA00022723"/>
    </source>
</evidence>
<evidence type="ECO:0000256" key="2">
    <source>
        <dbReference type="ARBA" id="ARBA00003689"/>
    </source>
</evidence>
<dbReference type="InterPro" id="IPR050753">
    <property type="entry name" value="Peptidase_M14_domain"/>
</dbReference>
<evidence type="ECO:0000256" key="13">
    <source>
        <dbReference type="ARBA" id="ARBA00023180"/>
    </source>
</evidence>
<evidence type="ECO:0000256" key="11">
    <source>
        <dbReference type="ARBA" id="ARBA00022833"/>
    </source>
</evidence>
<dbReference type="Proteomes" id="UP000327493">
    <property type="component" value="Chromosome 3"/>
</dbReference>
<dbReference type="GO" id="GO:0004181">
    <property type="term" value="F:metallocarboxypeptidase activity"/>
    <property type="evidence" value="ECO:0007669"/>
    <property type="project" value="InterPro"/>
</dbReference>
<protein>
    <recommendedName>
        <fullName evidence="21">Carboxypeptidase D, a</fullName>
    </recommendedName>
</protein>
<evidence type="ECO:0000256" key="9">
    <source>
        <dbReference type="ARBA" id="ARBA00022737"/>
    </source>
</evidence>
<feature type="region of interest" description="Disordered" evidence="15">
    <location>
        <begin position="635"/>
        <end position="676"/>
    </location>
</feature>
<dbReference type="PANTHER" id="PTHR11532:SF73">
    <property type="entry name" value="CARBOXYPEPTIDASE D"/>
    <property type="match status" value="1"/>
</dbReference>
<dbReference type="SUPFAM" id="SSF49464">
    <property type="entry name" value="Carboxypeptidase regulatory domain-like"/>
    <property type="match status" value="3"/>
</dbReference>
<evidence type="ECO:0000256" key="14">
    <source>
        <dbReference type="PROSITE-ProRule" id="PRU01379"/>
    </source>
</evidence>
<dbReference type="Pfam" id="PF13620">
    <property type="entry name" value="CarboxypepD_reg"/>
    <property type="match status" value="3"/>
</dbReference>
<evidence type="ECO:0000256" key="5">
    <source>
        <dbReference type="ARBA" id="ARBA00022613"/>
    </source>
</evidence>
<keyword evidence="7" id="KW-0645">Protease</keyword>
<dbReference type="CDD" id="cd03868">
    <property type="entry name" value="M14_CPD_I"/>
    <property type="match status" value="1"/>
</dbReference>
<evidence type="ECO:0000313" key="19">
    <source>
        <dbReference type="EMBL" id="KAA8594236.1"/>
    </source>
</evidence>
<evidence type="ECO:0000256" key="16">
    <source>
        <dbReference type="SAM" id="Phobius"/>
    </source>
</evidence>
<evidence type="ECO:0000256" key="6">
    <source>
        <dbReference type="ARBA" id="ARBA00022645"/>
    </source>
</evidence>
<dbReference type="PRINTS" id="PR01367">
    <property type="entry name" value="BGCRYSTALLIN"/>
</dbReference>
<evidence type="ECO:0008006" key="21">
    <source>
        <dbReference type="Google" id="ProtNLM"/>
    </source>
</evidence>
<keyword evidence="16" id="KW-1133">Transmembrane helix</keyword>
<keyword evidence="13" id="KW-0325">Glycoprotein</keyword>
<dbReference type="Gene3D" id="2.60.20.10">
    <property type="entry name" value="Crystallins"/>
    <property type="match status" value="2"/>
</dbReference>
<dbReference type="FunFam" id="3.40.630.10:FF:000026">
    <property type="entry name" value="Carboxypeptidase D"/>
    <property type="match status" value="1"/>
</dbReference>
<dbReference type="FunFam" id="3.40.630.10:FF:000020">
    <property type="entry name" value="Carboxypeptidase D"/>
    <property type="match status" value="1"/>
</dbReference>
<evidence type="ECO:0000256" key="15">
    <source>
        <dbReference type="SAM" id="MobiDB-lite"/>
    </source>
</evidence>
<evidence type="ECO:0000313" key="20">
    <source>
        <dbReference type="Proteomes" id="UP000327493"/>
    </source>
</evidence>
<evidence type="ECO:0000256" key="4">
    <source>
        <dbReference type="ARBA" id="ARBA00009646"/>
    </source>
</evidence>
<dbReference type="FunFam" id="3.40.630.10:FF:000043">
    <property type="entry name" value="Carboxypeptidase D"/>
    <property type="match status" value="1"/>
</dbReference>
<dbReference type="InterPro" id="IPR057247">
    <property type="entry name" value="CARBOXYPEPT_ZN_2"/>
</dbReference>
<dbReference type="CDD" id="cd11308">
    <property type="entry name" value="Peptidase_M14NE-CP-C_like"/>
    <property type="match status" value="3"/>
</dbReference>
<feature type="domain" description="Beta/gamma crystallin 'Greek key'" evidence="17">
    <location>
        <begin position="52"/>
        <end position="98"/>
    </location>
</feature>
<keyword evidence="5" id="KW-0273">Eye lens protein</keyword>
<comment type="function">
    <text evidence="2">Crystallins are the dominant structural components of the vertebrate eye lens.</text>
</comment>
<dbReference type="PROSITE" id="PS50915">
    <property type="entry name" value="CRYSTALLIN_BETA_GAMMA"/>
    <property type="match status" value="3"/>
</dbReference>
<feature type="region of interest" description="Disordered" evidence="15">
    <location>
        <begin position="1050"/>
        <end position="1074"/>
    </location>
</feature>
<name>A0A5J5DLF0_9PERO</name>
<feature type="active site" description="Proton donor/acceptor" evidence="14">
    <location>
        <position position="510"/>
    </location>
</feature>
<keyword evidence="16" id="KW-0472">Membrane</keyword>
<dbReference type="GO" id="GO:0008270">
    <property type="term" value="F:zinc ion binding"/>
    <property type="evidence" value="ECO:0007669"/>
    <property type="project" value="InterPro"/>
</dbReference>
<dbReference type="EMBL" id="VOFY01000003">
    <property type="protein sequence ID" value="KAA8594236.1"/>
    <property type="molecule type" value="Genomic_DNA"/>
</dbReference>
<dbReference type="CDD" id="cd06245">
    <property type="entry name" value="M14_CPD_III"/>
    <property type="match status" value="1"/>
</dbReference>
<feature type="domain" description="Peptidase M14" evidence="18">
    <location>
        <begin position="245"/>
        <end position="540"/>
    </location>
</feature>
<evidence type="ECO:0000259" key="18">
    <source>
        <dbReference type="PROSITE" id="PS52035"/>
    </source>
</evidence>
<gene>
    <name evidence="19" type="ORF">FQN60_005070</name>
</gene>
<feature type="domain" description="Beta/gamma crystallin 'Greek key'" evidence="17">
    <location>
        <begin position="12"/>
        <end position="51"/>
    </location>
</feature>
<comment type="similarity">
    <text evidence="3 14">Belongs to the peptidase M14 family.</text>
</comment>
<dbReference type="SUPFAM" id="SSF53187">
    <property type="entry name" value="Zn-dependent exopeptidases"/>
    <property type="match status" value="3"/>
</dbReference>
<dbReference type="PANTHER" id="PTHR11532">
    <property type="entry name" value="PROTEASE M14 CARBOXYPEPTIDASE"/>
    <property type="match status" value="1"/>
</dbReference>
<keyword evidence="8" id="KW-0479">Metal-binding</keyword>
<evidence type="ECO:0000256" key="1">
    <source>
        <dbReference type="ARBA" id="ARBA00001947"/>
    </source>
</evidence>
<evidence type="ECO:0000259" key="17">
    <source>
        <dbReference type="PROSITE" id="PS50915"/>
    </source>
</evidence>
<dbReference type="FunFam" id="2.60.40.1120:FF:000005">
    <property type="entry name" value="Carboxypeptidase D"/>
    <property type="match status" value="1"/>
</dbReference>
<dbReference type="FunFam" id="2.60.20.10:FF:000004">
    <property type="entry name" value="Crystallin beta A4"/>
    <property type="match status" value="1"/>
</dbReference>
<dbReference type="GO" id="GO:0005212">
    <property type="term" value="F:structural constituent of eye lens"/>
    <property type="evidence" value="ECO:0007669"/>
    <property type="project" value="UniProtKB-KW"/>
</dbReference>
<feature type="active site" description="Proton donor/acceptor" evidence="14">
    <location>
        <position position="941"/>
    </location>
</feature>
<keyword evidence="20" id="KW-1185">Reference proteome</keyword>
<comment type="caution">
    <text evidence="14">Lacks conserved residue(s) required for the propagation of feature annotation.</text>
</comment>
<accession>A0A5J5DLF0</accession>
<dbReference type="GO" id="GO:0005615">
    <property type="term" value="C:extracellular space"/>
    <property type="evidence" value="ECO:0007669"/>
    <property type="project" value="TreeGrafter"/>
</dbReference>
<dbReference type="InterPro" id="IPR000834">
    <property type="entry name" value="Peptidase_M14"/>
</dbReference>
<dbReference type="PROSITE" id="PS52035">
    <property type="entry name" value="PEPTIDASE_M14"/>
    <property type="match status" value="3"/>
</dbReference>
<dbReference type="Gene3D" id="3.40.630.10">
    <property type="entry name" value="Zn peptidases"/>
    <property type="match status" value="3"/>
</dbReference>
<dbReference type="GO" id="GO:0016485">
    <property type="term" value="P:protein processing"/>
    <property type="evidence" value="ECO:0007669"/>
    <property type="project" value="TreeGrafter"/>
</dbReference>
<dbReference type="PROSITE" id="PS00133">
    <property type="entry name" value="CARBOXYPEPT_ZN_2"/>
    <property type="match status" value="2"/>
</dbReference>
<feature type="domain" description="Peptidase M14" evidence="18">
    <location>
        <begin position="681"/>
        <end position="971"/>
    </location>
</feature>
<dbReference type="SMART" id="SM00247">
    <property type="entry name" value="XTALbg"/>
    <property type="match status" value="2"/>
</dbReference>
<dbReference type="InterPro" id="IPR001064">
    <property type="entry name" value="Beta/gamma_crystallin"/>
</dbReference>
<evidence type="ECO:0000256" key="12">
    <source>
        <dbReference type="ARBA" id="ARBA00023049"/>
    </source>
</evidence>
<dbReference type="PROSITE" id="PS00132">
    <property type="entry name" value="CARBOXYPEPT_ZN_1"/>
    <property type="match status" value="2"/>
</dbReference>
<proteinExistence type="inferred from homology"/>
<keyword evidence="6" id="KW-0121">Carboxypeptidase</keyword>
<keyword evidence="16" id="KW-0812">Transmembrane</keyword>
<evidence type="ECO:0000256" key="10">
    <source>
        <dbReference type="ARBA" id="ARBA00022801"/>
    </source>
</evidence>
<feature type="transmembrane region" description="Helical" evidence="16">
    <location>
        <begin position="1477"/>
        <end position="1502"/>
    </location>
</feature>
<comment type="similarity">
    <text evidence="4">Belongs to the beta/gamma-crystallin family.</text>
</comment>
<keyword evidence="10" id="KW-0378">Hydrolase</keyword>
<dbReference type="SMART" id="SM00631">
    <property type="entry name" value="Zn_pept"/>
    <property type="match status" value="3"/>
</dbReference>